<dbReference type="eggNOG" id="ENOG502SJP8">
    <property type="taxonomic scope" value="Eukaryota"/>
</dbReference>
<feature type="region of interest" description="Disordered" evidence="1">
    <location>
        <begin position="1"/>
        <end position="81"/>
    </location>
</feature>
<feature type="transmembrane region" description="Helical" evidence="2">
    <location>
        <begin position="330"/>
        <end position="349"/>
    </location>
</feature>
<keyword evidence="2" id="KW-1133">Transmembrane helix</keyword>
<reference evidence="3 4" key="1">
    <citation type="journal article" date="2010" name="Proc. Natl. Acad. Sci. U.S.A.">
        <title>Insights into evolution of multicellular fungi from the assembled chromosomes of the mushroom Coprinopsis cinerea (Coprinus cinereus).</title>
        <authorList>
            <person name="Stajich J.E."/>
            <person name="Wilke S.K."/>
            <person name="Ahren D."/>
            <person name="Au C.H."/>
            <person name="Birren B.W."/>
            <person name="Borodovsky M."/>
            <person name="Burns C."/>
            <person name="Canback B."/>
            <person name="Casselton L.A."/>
            <person name="Cheng C.K."/>
            <person name="Deng J."/>
            <person name="Dietrich F.S."/>
            <person name="Fargo D.C."/>
            <person name="Farman M.L."/>
            <person name="Gathman A.C."/>
            <person name="Goldberg J."/>
            <person name="Guigo R."/>
            <person name="Hoegger P.J."/>
            <person name="Hooker J.B."/>
            <person name="Huggins A."/>
            <person name="James T.Y."/>
            <person name="Kamada T."/>
            <person name="Kilaru S."/>
            <person name="Kodira C."/>
            <person name="Kues U."/>
            <person name="Kupfer D."/>
            <person name="Kwan H.S."/>
            <person name="Lomsadze A."/>
            <person name="Li W."/>
            <person name="Lilly W.W."/>
            <person name="Ma L.J."/>
            <person name="Mackey A.J."/>
            <person name="Manning G."/>
            <person name="Martin F."/>
            <person name="Muraguchi H."/>
            <person name="Natvig D.O."/>
            <person name="Palmerini H."/>
            <person name="Ramesh M.A."/>
            <person name="Rehmeyer C.J."/>
            <person name="Roe B.A."/>
            <person name="Shenoy N."/>
            <person name="Stanke M."/>
            <person name="Ter-Hovhannisyan V."/>
            <person name="Tunlid A."/>
            <person name="Velagapudi R."/>
            <person name="Vision T.J."/>
            <person name="Zeng Q."/>
            <person name="Zolan M.E."/>
            <person name="Pukkila P.J."/>
        </authorList>
    </citation>
    <scope>NUCLEOTIDE SEQUENCE [LARGE SCALE GENOMIC DNA]</scope>
    <source>
        <strain evidence="4">Okayama-7 / 130 / ATCC MYA-4618 / FGSC 9003</strain>
    </source>
</reference>
<dbReference type="VEuPathDB" id="FungiDB:CC1G_09939"/>
<comment type="caution">
    <text evidence="3">The sequence shown here is derived from an EMBL/GenBank/DDBJ whole genome shotgun (WGS) entry which is preliminary data.</text>
</comment>
<evidence type="ECO:0000313" key="4">
    <source>
        <dbReference type="Proteomes" id="UP000001861"/>
    </source>
</evidence>
<feature type="compositionally biased region" description="Basic and acidic residues" evidence="1">
    <location>
        <begin position="143"/>
        <end position="156"/>
    </location>
</feature>
<evidence type="ECO:0000256" key="2">
    <source>
        <dbReference type="SAM" id="Phobius"/>
    </source>
</evidence>
<dbReference type="InParanoid" id="A8PGP0"/>
<dbReference type="STRING" id="240176.A8PGP0"/>
<name>A8PGP0_COPC7</name>
<feature type="compositionally biased region" description="Basic and acidic residues" evidence="1">
    <location>
        <begin position="115"/>
        <end position="126"/>
    </location>
</feature>
<keyword evidence="2" id="KW-0472">Membrane</keyword>
<keyword evidence="2" id="KW-0812">Transmembrane</keyword>
<organism evidence="3 4">
    <name type="scientific">Coprinopsis cinerea (strain Okayama-7 / 130 / ATCC MYA-4618 / FGSC 9003)</name>
    <name type="common">Inky cap fungus</name>
    <name type="synonym">Hormographiella aspergillata</name>
    <dbReference type="NCBI Taxonomy" id="240176"/>
    <lineage>
        <taxon>Eukaryota</taxon>
        <taxon>Fungi</taxon>
        <taxon>Dikarya</taxon>
        <taxon>Basidiomycota</taxon>
        <taxon>Agaricomycotina</taxon>
        <taxon>Agaricomycetes</taxon>
        <taxon>Agaricomycetidae</taxon>
        <taxon>Agaricales</taxon>
        <taxon>Agaricineae</taxon>
        <taxon>Psathyrellaceae</taxon>
        <taxon>Coprinopsis</taxon>
    </lineage>
</organism>
<proteinExistence type="predicted"/>
<dbReference type="Proteomes" id="UP000001861">
    <property type="component" value="Unassembled WGS sequence"/>
</dbReference>
<evidence type="ECO:0000256" key="1">
    <source>
        <dbReference type="SAM" id="MobiDB-lite"/>
    </source>
</evidence>
<feature type="region of interest" description="Disordered" evidence="1">
    <location>
        <begin position="115"/>
        <end position="179"/>
    </location>
</feature>
<feature type="transmembrane region" description="Helical" evidence="2">
    <location>
        <begin position="235"/>
        <end position="253"/>
    </location>
</feature>
<feature type="compositionally biased region" description="Low complexity" evidence="1">
    <location>
        <begin position="162"/>
        <end position="176"/>
    </location>
</feature>
<gene>
    <name evidence="3" type="ORF">CC1G_09939</name>
</gene>
<feature type="transmembrane region" description="Helical" evidence="2">
    <location>
        <begin position="208"/>
        <end position="229"/>
    </location>
</feature>
<sequence length="806" mass="89563">MSRRELQNILIPPGLEARAEDGHDSPSSSRSSSPSYYSPHVWPTDTRYEPAQIPVIPLSTQFTNSSSHDENRSPDDFDPYLLVASRRPSPHVEDVLPSRSPDPVANETFVIDFDAREGQGRQHTRDLSNTSTQPDTPFGTSRPYRDRFPSDWETRPIKLPRSRSPSLSSSSSTPSRKGVRKFLLRPSLASLSSRDGPRHFERPQYKRFIIHLALCGAIYPALLVATILAHGKTIFWARFITAAFTLAAGLALASSLVEMAKRIAEAAVWATIIHQTKFEGSPGIRMKDLVGYARSMGSAWSGLCLLWDRHAYPGADRDTRKRYDSRHWPLYIWFYVLVTTFSLILPFLLGRAVDIDVEAVEALKPFNVAVSNGDLSDLDVERLRSQGAMLSVDSALRWTLFTPQGDPLPVALQSANHTVYFSPPDTLEIDGLVPKPIESGLLRVPRWGIRINCVPLSNGKVNVVPRAESGAAYVFTTREDLQAMFPELSIPVPEHRSRPLIYSSVMAPNDSLPAGMDLESIVLGARFNDTGESLSVAQMFPYHASERFLAFSTTLIRLNTAFAPNGDFSHSISISSGEVGYDAVNCLQVYEPWLVEIHYANNLPPKMTRILEKKPLGDAKGDIPDGVARSLDSRRMSNVFDILQQNGINGMLKDYNVAGSSRYAPSPSIISLTDGELQPLGYTQLDATRYAHQKAQSDAKYVLSHLSGAEPLAAQWYPYENLATASINAIWFSVTLGISIALGTVAAFCTPTLPLSHPRRGLDLYSVFSALYTRELLSTRTGRLRRQMELEEIEEILRDSRVRFVN</sequence>
<dbReference type="EMBL" id="AACS02000005">
    <property type="protein sequence ID" value="EAU80542.2"/>
    <property type="molecule type" value="Genomic_DNA"/>
</dbReference>
<dbReference type="OMA" id="ANELTHI"/>
<keyword evidence="4" id="KW-1185">Reference proteome</keyword>
<dbReference type="HOGENOM" id="CLU_017508_0_0_1"/>
<dbReference type="AlphaFoldDB" id="A8PGP0"/>
<evidence type="ECO:0000313" key="3">
    <source>
        <dbReference type="EMBL" id="EAU80542.2"/>
    </source>
</evidence>
<dbReference type="OrthoDB" id="8191639at2759"/>
<dbReference type="RefSeq" id="XP_001841247.2">
    <property type="nucleotide sequence ID" value="XM_001841195.2"/>
</dbReference>
<accession>A8PGP0</accession>
<feature type="compositionally biased region" description="Polar residues" evidence="1">
    <location>
        <begin position="127"/>
        <end position="139"/>
    </location>
</feature>
<feature type="compositionally biased region" description="Low complexity" evidence="1">
    <location>
        <begin position="25"/>
        <end position="39"/>
    </location>
</feature>
<dbReference type="GeneID" id="6017922"/>
<dbReference type="KEGG" id="cci:CC1G_09939"/>
<protein>
    <submittedName>
        <fullName evidence="3">Uncharacterized protein</fullName>
    </submittedName>
</protein>